<comment type="caution">
    <text evidence="3">The sequence shown here is derived from an EMBL/GenBank/DDBJ whole genome shotgun (WGS) entry which is preliminary data.</text>
</comment>
<evidence type="ECO:0000313" key="4">
    <source>
        <dbReference type="Proteomes" id="UP001287356"/>
    </source>
</evidence>
<reference evidence="3" key="2">
    <citation type="submission" date="2023-06" db="EMBL/GenBank/DDBJ databases">
        <authorList>
            <consortium name="Lawrence Berkeley National Laboratory"/>
            <person name="Haridas S."/>
            <person name="Hensen N."/>
            <person name="Bonometti L."/>
            <person name="Westerberg I."/>
            <person name="Brannstrom I.O."/>
            <person name="Guillou S."/>
            <person name="Cros-Aarteil S."/>
            <person name="Calhoun S."/>
            <person name="Kuo A."/>
            <person name="Mondo S."/>
            <person name="Pangilinan J."/>
            <person name="Riley R."/>
            <person name="Labutti K."/>
            <person name="Andreopoulos B."/>
            <person name="Lipzen A."/>
            <person name="Chen C."/>
            <person name="Yanf M."/>
            <person name="Daum C."/>
            <person name="Ng V."/>
            <person name="Clum A."/>
            <person name="Steindorff A."/>
            <person name="Ohm R."/>
            <person name="Martin F."/>
            <person name="Silar P."/>
            <person name="Natvig D."/>
            <person name="Lalanne C."/>
            <person name="Gautier V."/>
            <person name="Ament-Velasquez S.L."/>
            <person name="Kruys A."/>
            <person name="Hutchinson M.I."/>
            <person name="Powell A.J."/>
            <person name="Barry K."/>
            <person name="Miller A.N."/>
            <person name="Grigoriev I.V."/>
            <person name="Debuchy R."/>
            <person name="Gladieux P."/>
            <person name="Thoren M.H."/>
            <person name="Johannesson H."/>
        </authorList>
    </citation>
    <scope>NUCLEOTIDE SEQUENCE</scope>
    <source>
        <strain evidence="3">CBS 958.72</strain>
    </source>
</reference>
<protein>
    <recommendedName>
        <fullName evidence="5">Secreted protein</fullName>
    </recommendedName>
</protein>
<dbReference type="EMBL" id="JAULSN010000006">
    <property type="protein sequence ID" value="KAK3369268.1"/>
    <property type="molecule type" value="Genomic_DNA"/>
</dbReference>
<evidence type="ECO:0000256" key="2">
    <source>
        <dbReference type="SAM" id="SignalP"/>
    </source>
</evidence>
<feature type="non-terminal residue" evidence="3">
    <location>
        <position position="85"/>
    </location>
</feature>
<feature type="chain" id="PRO_5041930011" description="Secreted protein" evidence="2">
    <location>
        <begin position="28"/>
        <end position="85"/>
    </location>
</feature>
<organism evidence="3 4">
    <name type="scientific">Lasiosphaeria ovina</name>
    <dbReference type="NCBI Taxonomy" id="92902"/>
    <lineage>
        <taxon>Eukaryota</taxon>
        <taxon>Fungi</taxon>
        <taxon>Dikarya</taxon>
        <taxon>Ascomycota</taxon>
        <taxon>Pezizomycotina</taxon>
        <taxon>Sordariomycetes</taxon>
        <taxon>Sordariomycetidae</taxon>
        <taxon>Sordariales</taxon>
        <taxon>Lasiosphaeriaceae</taxon>
        <taxon>Lasiosphaeria</taxon>
    </lineage>
</organism>
<name>A0AAE0N3X6_9PEZI</name>
<evidence type="ECO:0000256" key="1">
    <source>
        <dbReference type="SAM" id="MobiDB-lite"/>
    </source>
</evidence>
<dbReference type="PROSITE" id="PS51257">
    <property type="entry name" value="PROKAR_LIPOPROTEIN"/>
    <property type="match status" value="1"/>
</dbReference>
<evidence type="ECO:0008006" key="5">
    <source>
        <dbReference type="Google" id="ProtNLM"/>
    </source>
</evidence>
<keyword evidence="2" id="KW-0732">Signal</keyword>
<keyword evidence="4" id="KW-1185">Reference proteome</keyword>
<dbReference type="AlphaFoldDB" id="A0AAE0N3X6"/>
<feature type="compositionally biased region" description="Polar residues" evidence="1">
    <location>
        <begin position="54"/>
        <end position="70"/>
    </location>
</feature>
<evidence type="ECO:0000313" key="3">
    <source>
        <dbReference type="EMBL" id="KAK3369268.1"/>
    </source>
</evidence>
<accession>A0AAE0N3X6</accession>
<sequence>MKRPSTTAWAAMIRFITLAYIQSNGLALAMGLTGCKMHSSGKCYPSWAAHSVDNSHSVENTATSRGTTVPTEPGPTSLVARQDLP</sequence>
<feature type="signal peptide" evidence="2">
    <location>
        <begin position="1"/>
        <end position="27"/>
    </location>
</feature>
<feature type="region of interest" description="Disordered" evidence="1">
    <location>
        <begin position="54"/>
        <end position="85"/>
    </location>
</feature>
<gene>
    <name evidence="3" type="ORF">B0T24DRAFT_668777</name>
</gene>
<dbReference type="Proteomes" id="UP001287356">
    <property type="component" value="Unassembled WGS sequence"/>
</dbReference>
<proteinExistence type="predicted"/>
<reference evidence="3" key="1">
    <citation type="journal article" date="2023" name="Mol. Phylogenet. Evol.">
        <title>Genome-scale phylogeny and comparative genomics of the fungal order Sordariales.</title>
        <authorList>
            <person name="Hensen N."/>
            <person name="Bonometti L."/>
            <person name="Westerberg I."/>
            <person name="Brannstrom I.O."/>
            <person name="Guillou S."/>
            <person name="Cros-Aarteil S."/>
            <person name="Calhoun S."/>
            <person name="Haridas S."/>
            <person name="Kuo A."/>
            <person name="Mondo S."/>
            <person name="Pangilinan J."/>
            <person name="Riley R."/>
            <person name="LaButti K."/>
            <person name="Andreopoulos B."/>
            <person name="Lipzen A."/>
            <person name="Chen C."/>
            <person name="Yan M."/>
            <person name="Daum C."/>
            <person name="Ng V."/>
            <person name="Clum A."/>
            <person name="Steindorff A."/>
            <person name="Ohm R.A."/>
            <person name="Martin F."/>
            <person name="Silar P."/>
            <person name="Natvig D.O."/>
            <person name="Lalanne C."/>
            <person name="Gautier V."/>
            <person name="Ament-Velasquez S.L."/>
            <person name="Kruys A."/>
            <person name="Hutchinson M.I."/>
            <person name="Powell A.J."/>
            <person name="Barry K."/>
            <person name="Miller A.N."/>
            <person name="Grigoriev I.V."/>
            <person name="Debuchy R."/>
            <person name="Gladieux P."/>
            <person name="Hiltunen Thoren M."/>
            <person name="Johannesson H."/>
        </authorList>
    </citation>
    <scope>NUCLEOTIDE SEQUENCE</scope>
    <source>
        <strain evidence="3">CBS 958.72</strain>
    </source>
</reference>